<proteinExistence type="inferred from homology"/>
<comment type="cofactor">
    <cofactor evidence="1 5">
        <name>NADP(+)</name>
        <dbReference type="ChEBI" id="CHEBI:58349"/>
    </cofactor>
</comment>
<gene>
    <name evidence="5" type="primary">gmd</name>
    <name evidence="7" type="ORF">NEA10_14890</name>
</gene>
<dbReference type="Gene3D" id="3.40.50.720">
    <property type="entry name" value="NAD(P)-binding Rossmann-like Domain"/>
    <property type="match status" value="1"/>
</dbReference>
<dbReference type="SUPFAM" id="SSF51735">
    <property type="entry name" value="NAD(P)-binding Rossmann-fold domains"/>
    <property type="match status" value="1"/>
</dbReference>
<feature type="domain" description="NAD(P)-binding" evidence="6">
    <location>
        <begin position="5"/>
        <end position="311"/>
    </location>
</feature>
<dbReference type="HAMAP" id="MF_00955">
    <property type="entry name" value="GDP_Man_dehydratase"/>
    <property type="match status" value="1"/>
</dbReference>
<dbReference type="EC" id="4.2.1.47" evidence="3 5"/>
<evidence type="ECO:0000256" key="5">
    <source>
        <dbReference type="HAMAP-Rule" id="MF_00955"/>
    </source>
</evidence>
<dbReference type="InterPro" id="IPR016040">
    <property type="entry name" value="NAD(P)-bd_dom"/>
</dbReference>
<evidence type="ECO:0000313" key="7">
    <source>
        <dbReference type="EMBL" id="USR90123.1"/>
    </source>
</evidence>
<dbReference type="CDD" id="cd05260">
    <property type="entry name" value="GDP_MD_SDR_e"/>
    <property type="match status" value="1"/>
</dbReference>
<name>A0ABY5APN3_9CYAN</name>
<organism evidence="7 8">
    <name type="scientific">Phormidium yuhuli AB48</name>
    <dbReference type="NCBI Taxonomy" id="2940671"/>
    <lineage>
        <taxon>Bacteria</taxon>
        <taxon>Bacillati</taxon>
        <taxon>Cyanobacteriota</taxon>
        <taxon>Cyanophyceae</taxon>
        <taxon>Oscillatoriophycideae</taxon>
        <taxon>Oscillatoriales</taxon>
        <taxon>Oscillatoriaceae</taxon>
        <taxon>Phormidium</taxon>
        <taxon>Phormidium yuhuli</taxon>
    </lineage>
</organism>
<evidence type="ECO:0000256" key="4">
    <source>
        <dbReference type="ARBA" id="ARBA00023239"/>
    </source>
</evidence>
<evidence type="ECO:0000256" key="1">
    <source>
        <dbReference type="ARBA" id="ARBA00001937"/>
    </source>
</evidence>
<comment type="caution">
    <text evidence="5">Lacks conserved residue(s) required for the propagation of feature annotation.</text>
</comment>
<comment type="similarity">
    <text evidence="2 5">Belongs to the NAD(P)-dependent epimerase/dehydratase family. GDP-mannose 4,6-dehydratase subfamily.</text>
</comment>
<dbReference type="RefSeq" id="WP_252661892.1">
    <property type="nucleotide sequence ID" value="NZ_CP098611.1"/>
</dbReference>
<reference evidence="7" key="1">
    <citation type="submission" date="2022-06" db="EMBL/GenBank/DDBJ databases">
        <title>Genome sequence of Phormidium yuhuli AB48 isolated from an industrial photobioreactor environment.</title>
        <authorList>
            <person name="Qiu Y."/>
            <person name="Noonan A.J.C."/>
            <person name="Dofher K."/>
            <person name="Koch M."/>
            <person name="Kieft B."/>
            <person name="Lin X."/>
            <person name="Ziels R.M."/>
            <person name="Hallam S.J."/>
        </authorList>
    </citation>
    <scope>NUCLEOTIDE SEQUENCE</scope>
    <source>
        <strain evidence="7">AB48</strain>
    </source>
</reference>
<sequence length="320" mass="35665">MKKALICGISGQDGAYLAKFLLERGYEVCGTSRDAQMSSFKNLVALGIRDRVKLYSMSLTDFRSVLQVLDRTQPSEVYNLSGQSSVGLSFDQPVETLDSIATGTLNLLEVIRFIGSPIKFYNAGSSECFGDTQGTPADEQTPFRPRSPYGVAKATAFWEVANYREAYGLFACSGILYNHESPLRPERFVTQKIVASACRIAQGSHDPLYLGNTSIQRDWGWAPEYIQAMHLMLQQDVAEDYVIATGRTYSLQAFVEAVFAHLGLNWQDYVTTDESLYRPTDIAVSRGNPAKAKQQMKWQAQSDMPEVARLMVEARLQVSM</sequence>
<keyword evidence="8" id="KW-1185">Reference proteome</keyword>
<dbReference type="InterPro" id="IPR006368">
    <property type="entry name" value="GDP_Man_deHydtase"/>
</dbReference>
<keyword evidence="5" id="KW-0521">NADP</keyword>
<evidence type="ECO:0000259" key="6">
    <source>
        <dbReference type="Pfam" id="PF16363"/>
    </source>
</evidence>
<comment type="function">
    <text evidence="5">Catalyzes the conversion of GDP-D-mannose to GDP-4-dehydro-6-deoxy-D-mannose.</text>
</comment>
<protein>
    <recommendedName>
        <fullName evidence="3 5">GDP-mannose 4,6-dehydratase</fullName>
        <ecNumber evidence="3 5">4.2.1.47</ecNumber>
    </recommendedName>
    <alternativeName>
        <fullName evidence="5">GDP-D-mannose dehydratase</fullName>
    </alternativeName>
</protein>
<dbReference type="GO" id="GO:0008446">
    <property type="term" value="F:GDP-mannose 4,6-dehydratase activity"/>
    <property type="evidence" value="ECO:0007669"/>
    <property type="project" value="UniProtKB-EC"/>
</dbReference>
<dbReference type="Gene3D" id="3.90.25.10">
    <property type="entry name" value="UDP-galactose 4-epimerase, domain 1"/>
    <property type="match status" value="1"/>
</dbReference>
<dbReference type="InterPro" id="IPR036291">
    <property type="entry name" value="NAD(P)-bd_dom_sf"/>
</dbReference>
<dbReference type="PANTHER" id="PTHR43715:SF1">
    <property type="entry name" value="GDP-MANNOSE 4,6 DEHYDRATASE"/>
    <property type="match status" value="1"/>
</dbReference>
<evidence type="ECO:0000313" key="8">
    <source>
        <dbReference type="Proteomes" id="UP001056708"/>
    </source>
</evidence>
<evidence type="ECO:0000256" key="3">
    <source>
        <dbReference type="ARBA" id="ARBA00011989"/>
    </source>
</evidence>
<comment type="catalytic activity">
    <reaction evidence="5">
        <text>GDP-alpha-D-mannose = GDP-4-dehydro-alpha-D-rhamnose + H2O</text>
        <dbReference type="Rhea" id="RHEA:23820"/>
        <dbReference type="ChEBI" id="CHEBI:15377"/>
        <dbReference type="ChEBI" id="CHEBI:57527"/>
        <dbReference type="ChEBI" id="CHEBI:57964"/>
        <dbReference type="EC" id="4.2.1.47"/>
    </reaction>
</comment>
<keyword evidence="4 5" id="KW-0456">Lyase</keyword>
<dbReference type="Pfam" id="PF16363">
    <property type="entry name" value="GDP_Man_Dehyd"/>
    <property type="match status" value="1"/>
</dbReference>
<evidence type="ECO:0000256" key="2">
    <source>
        <dbReference type="ARBA" id="ARBA00009263"/>
    </source>
</evidence>
<dbReference type="EMBL" id="CP098611">
    <property type="protein sequence ID" value="USR90123.1"/>
    <property type="molecule type" value="Genomic_DNA"/>
</dbReference>
<accession>A0ABY5APN3</accession>
<feature type="active site" description="Nucleophile" evidence="5">
    <location>
        <position position="177"/>
    </location>
</feature>
<dbReference type="PANTHER" id="PTHR43715">
    <property type="entry name" value="GDP-MANNOSE 4,6-DEHYDRATASE"/>
    <property type="match status" value="1"/>
</dbReference>
<dbReference type="Proteomes" id="UP001056708">
    <property type="component" value="Chromosome"/>
</dbReference>